<dbReference type="EMBL" id="KK583191">
    <property type="protein sequence ID" value="KDO34250.1"/>
    <property type="molecule type" value="Genomic_DNA"/>
</dbReference>
<dbReference type="GO" id="GO:0000785">
    <property type="term" value="C:chromatin"/>
    <property type="evidence" value="ECO:0007669"/>
    <property type="project" value="TreeGrafter"/>
</dbReference>
<dbReference type="GO" id="GO:0061665">
    <property type="term" value="F:SUMO ligase activity"/>
    <property type="evidence" value="ECO:0007669"/>
    <property type="project" value="TreeGrafter"/>
</dbReference>
<evidence type="ECO:0008006" key="15">
    <source>
        <dbReference type="Google" id="ProtNLM"/>
    </source>
</evidence>
<dbReference type="PANTHER" id="PTHR10782">
    <property type="entry name" value="ZINC FINGER MIZ DOMAIN-CONTAINING PROTEIN"/>
    <property type="match status" value="1"/>
</dbReference>
<comment type="subcellular location">
    <subcellularLocation>
        <location evidence="1">Nucleus</location>
    </subcellularLocation>
</comment>
<evidence type="ECO:0000313" key="13">
    <source>
        <dbReference type="EMBL" id="KDO34250.1"/>
    </source>
</evidence>
<dbReference type="CDD" id="cd15489">
    <property type="entry name" value="PHD_SF"/>
    <property type="match status" value="1"/>
</dbReference>
<dbReference type="Proteomes" id="UP000030745">
    <property type="component" value="Unassembled WGS sequence"/>
</dbReference>
<evidence type="ECO:0000256" key="9">
    <source>
        <dbReference type="ARBA" id="ARBA00023242"/>
    </source>
</evidence>
<dbReference type="InterPro" id="IPR003034">
    <property type="entry name" value="SAP_dom"/>
</dbReference>
<dbReference type="InterPro" id="IPR011011">
    <property type="entry name" value="Znf_FYVE_PHD"/>
</dbReference>
<keyword evidence="8" id="KW-0862">Zinc</keyword>
<dbReference type="CDD" id="cd16650">
    <property type="entry name" value="SP-RING_PIAS-like"/>
    <property type="match status" value="1"/>
</dbReference>
<dbReference type="OMA" id="DHISENH"/>
<keyword evidence="5" id="KW-0479">Metal-binding</keyword>
<evidence type="ECO:0000256" key="10">
    <source>
        <dbReference type="PROSITE-ProRule" id="PRU00452"/>
    </source>
</evidence>
<keyword evidence="4" id="KW-0808">Transferase</keyword>
<dbReference type="SMART" id="SM00513">
    <property type="entry name" value="SAP"/>
    <property type="match status" value="1"/>
</dbReference>
<evidence type="ECO:0000256" key="1">
    <source>
        <dbReference type="ARBA" id="ARBA00004123"/>
    </source>
</evidence>
<dbReference type="RefSeq" id="XP_012195277.1">
    <property type="nucleotide sequence ID" value="XM_012339887.1"/>
</dbReference>
<dbReference type="GeneID" id="24140526"/>
<dbReference type="Pfam" id="PF02037">
    <property type="entry name" value="SAP"/>
    <property type="match status" value="1"/>
</dbReference>
<keyword evidence="6 10" id="KW-0863">Zinc-finger</keyword>
<dbReference type="Gene3D" id="2.60.120.780">
    <property type="entry name" value="PINIT domain"/>
    <property type="match status" value="1"/>
</dbReference>
<dbReference type="Pfam" id="PF02891">
    <property type="entry name" value="zf-MIZ"/>
    <property type="match status" value="1"/>
</dbReference>
<evidence type="ECO:0000259" key="11">
    <source>
        <dbReference type="PROSITE" id="PS50800"/>
    </source>
</evidence>
<dbReference type="Gene3D" id="1.10.720.30">
    <property type="entry name" value="SAP domain"/>
    <property type="match status" value="1"/>
</dbReference>
<dbReference type="SUPFAM" id="SSF57903">
    <property type="entry name" value="FYVE/PHD zinc finger"/>
    <property type="match status" value="1"/>
</dbReference>
<dbReference type="Gene3D" id="3.30.40.10">
    <property type="entry name" value="Zinc/RING finger domain, C3HC4 (zinc finger)"/>
    <property type="match status" value="1"/>
</dbReference>
<organism evidence="13 14">
    <name type="scientific">Saprolegnia parasitica (strain CBS 223.65)</name>
    <dbReference type="NCBI Taxonomy" id="695850"/>
    <lineage>
        <taxon>Eukaryota</taxon>
        <taxon>Sar</taxon>
        <taxon>Stramenopiles</taxon>
        <taxon>Oomycota</taxon>
        <taxon>Saprolegniomycetes</taxon>
        <taxon>Saprolegniales</taxon>
        <taxon>Saprolegniaceae</taxon>
        <taxon>Saprolegnia</taxon>
    </lineage>
</organism>
<evidence type="ECO:0000313" key="14">
    <source>
        <dbReference type="Proteomes" id="UP000030745"/>
    </source>
</evidence>
<dbReference type="GO" id="GO:0008270">
    <property type="term" value="F:zinc ion binding"/>
    <property type="evidence" value="ECO:0007669"/>
    <property type="project" value="UniProtKB-KW"/>
</dbReference>
<name>A0A067CYC8_SAPPC</name>
<evidence type="ECO:0000256" key="5">
    <source>
        <dbReference type="ARBA" id="ARBA00022723"/>
    </source>
</evidence>
<dbReference type="GO" id="GO:0016925">
    <property type="term" value="P:protein sumoylation"/>
    <property type="evidence" value="ECO:0007669"/>
    <property type="project" value="UniProtKB-UniPathway"/>
</dbReference>
<feature type="domain" description="SP-RING-type" evidence="12">
    <location>
        <begin position="375"/>
        <end position="448"/>
    </location>
</feature>
<keyword evidence="14" id="KW-1185">Reference proteome</keyword>
<evidence type="ECO:0000256" key="7">
    <source>
        <dbReference type="ARBA" id="ARBA00022786"/>
    </source>
</evidence>
<comment type="pathway">
    <text evidence="2">Protein modification; protein sumoylation.</text>
</comment>
<reference evidence="13 14" key="1">
    <citation type="journal article" date="2013" name="PLoS Genet.">
        <title>Distinctive expansion of potential virulence genes in the genome of the oomycete fish pathogen Saprolegnia parasitica.</title>
        <authorList>
            <person name="Jiang R.H."/>
            <person name="de Bruijn I."/>
            <person name="Haas B.J."/>
            <person name="Belmonte R."/>
            <person name="Lobach L."/>
            <person name="Christie J."/>
            <person name="van den Ackerveken G."/>
            <person name="Bottin A."/>
            <person name="Bulone V."/>
            <person name="Diaz-Moreno S.M."/>
            <person name="Dumas B."/>
            <person name="Fan L."/>
            <person name="Gaulin E."/>
            <person name="Govers F."/>
            <person name="Grenville-Briggs L.J."/>
            <person name="Horner N.R."/>
            <person name="Levin J.Z."/>
            <person name="Mammella M."/>
            <person name="Meijer H.J."/>
            <person name="Morris P."/>
            <person name="Nusbaum C."/>
            <person name="Oome S."/>
            <person name="Phillips A.J."/>
            <person name="van Rooyen D."/>
            <person name="Rzeszutek E."/>
            <person name="Saraiva M."/>
            <person name="Secombes C.J."/>
            <person name="Seidl M.F."/>
            <person name="Snel B."/>
            <person name="Stassen J.H."/>
            <person name="Sykes S."/>
            <person name="Tripathy S."/>
            <person name="van den Berg H."/>
            <person name="Vega-Arreguin J.C."/>
            <person name="Wawra S."/>
            <person name="Young S.K."/>
            <person name="Zeng Q."/>
            <person name="Dieguez-Uribeondo J."/>
            <person name="Russ C."/>
            <person name="Tyler B.M."/>
            <person name="van West P."/>
        </authorList>
    </citation>
    <scope>NUCLEOTIDE SEQUENCE [LARGE SCALE GENOMIC DNA]</scope>
    <source>
        <strain evidence="13 14">CBS 223.65</strain>
    </source>
</reference>
<dbReference type="OrthoDB" id="27975at2759"/>
<accession>A0A067CYC8</accession>
<evidence type="ECO:0000259" key="12">
    <source>
        <dbReference type="PROSITE" id="PS51044"/>
    </source>
</evidence>
<proteinExistence type="inferred from homology"/>
<dbReference type="KEGG" id="spar:SPRG_19081"/>
<dbReference type="VEuPathDB" id="FungiDB:SPRG_19081"/>
<evidence type="ECO:0000256" key="3">
    <source>
        <dbReference type="ARBA" id="ARBA00005383"/>
    </source>
</evidence>
<gene>
    <name evidence="13" type="ORF">SPRG_19081</name>
</gene>
<dbReference type="STRING" id="695850.A0A067CYC8"/>
<comment type="similarity">
    <text evidence="3">Belongs to the PIAS family.</text>
</comment>
<dbReference type="PROSITE" id="PS51044">
    <property type="entry name" value="ZF_SP_RING"/>
    <property type="match status" value="1"/>
</dbReference>
<feature type="domain" description="SAP" evidence="11">
    <location>
        <begin position="13"/>
        <end position="47"/>
    </location>
</feature>
<evidence type="ECO:0000256" key="2">
    <source>
        <dbReference type="ARBA" id="ARBA00004718"/>
    </source>
</evidence>
<keyword evidence="9" id="KW-0539">Nucleus</keyword>
<keyword evidence="7" id="KW-0833">Ubl conjugation pathway</keyword>
<dbReference type="SUPFAM" id="SSF68906">
    <property type="entry name" value="SAP domain"/>
    <property type="match status" value="1"/>
</dbReference>
<evidence type="ECO:0000256" key="6">
    <source>
        <dbReference type="ARBA" id="ARBA00022771"/>
    </source>
</evidence>
<evidence type="ECO:0000256" key="8">
    <source>
        <dbReference type="ARBA" id="ARBA00022833"/>
    </source>
</evidence>
<dbReference type="AlphaFoldDB" id="A0A067CYC8"/>
<dbReference type="PROSITE" id="PS50800">
    <property type="entry name" value="SAP"/>
    <property type="match status" value="1"/>
</dbReference>
<dbReference type="PANTHER" id="PTHR10782:SF4">
    <property type="entry name" value="TONALLI, ISOFORM E"/>
    <property type="match status" value="1"/>
</dbReference>
<dbReference type="UniPathway" id="UPA00886"/>
<protein>
    <recommendedName>
        <fullName evidence="15">SP-RING-type domain-containing protein</fullName>
    </recommendedName>
</protein>
<dbReference type="InterPro" id="IPR004181">
    <property type="entry name" value="Znf_MIZ"/>
</dbReference>
<dbReference type="InterPro" id="IPR013083">
    <property type="entry name" value="Znf_RING/FYVE/PHD"/>
</dbReference>
<dbReference type="InterPro" id="IPR036361">
    <property type="entry name" value="SAP_dom_sf"/>
</dbReference>
<dbReference type="GO" id="GO:0005634">
    <property type="term" value="C:nucleus"/>
    <property type="evidence" value="ECO:0007669"/>
    <property type="project" value="UniProtKB-SubCell"/>
</dbReference>
<sequence>MDTVNIDTLKGKLQGLRIPELKIIIKAMNLSSSGRKQELVDRIYDKVAAYQTGLAQHASQSETHATFYKQQMAKAIAVMNEQLGFRASEARGHVHHVPDRSPVYKTPIHALNPVARHGWSNVPLQMPPNLLNGGAIFNNEMHPPPVPVAASSIGSARCVCHGHGYLSTATTKCKSCALVVHDKCHNLTPDNGDWCCETCRSKSFDPFFKVLDTLGQPSCLRFNIPRSQTLTYDLTPMDLEALRHNQGTVAGATELQLRCFALSHTLAEGHEWPTMTQISVNGCPVQIVQRANPGQTNVSKVLRELPLNLVLHSRPGRNVIDIRGSDQYGLMFGLLVQRVVRESLDSLVETVIQNSTNITYEDAKQTVIQSFGNDDDDDIVAMCTMLSVRCPLSLGVIQLPARGLRCQHLQCFDLKTFLMFNKSARSRAWKCIVCHKFIPLNELRIDPF</sequence>
<evidence type="ECO:0000256" key="4">
    <source>
        <dbReference type="ARBA" id="ARBA00022679"/>
    </source>
</evidence>
<dbReference type="InterPro" id="IPR038654">
    <property type="entry name" value="PINIT_sf"/>
</dbReference>